<dbReference type="WBParaSite" id="maker-uti_cns_0000229-snap-gene-0.3-mRNA-1">
    <property type="protein sequence ID" value="maker-uti_cns_0000229-snap-gene-0.3-mRNA-1"/>
    <property type="gene ID" value="maker-uti_cns_0000229-snap-gene-0.3"/>
</dbReference>
<keyword evidence="2 5" id="KW-0812">Transmembrane</keyword>
<evidence type="ECO:0000256" key="2">
    <source>
        <dbReference type="ARBA" id="ARBA00022692"/>
    </source>
</evidence>
<evidence type="ECO:0000313" key="9">
    <source>
        <dbReference type="WBParaSite" id="maker-uti_cns_0045402-snap-gene-2.7-mRNA-1"/>
    </source>
</evidence>
<evidence type="ECO:0000256" key="4">
    <source>
        <dbReference type="ARBA" id="ARBA00023136"/>
    </source>
</evidence>
<evidence type="ECO:0000313" key="8">
    <source>
        <dbReference type="WBParaSite" id="maker-uti_cns_0000229-snap-gene-0.3-mRNA-1"/>
    </source>
</evidence>
<evidence type="ECO:0000256" key="1">
    <source>
        <dbReference type="ARBA" id="ARBA00004141"/>
    </source>
</evidence>
<accession>A0A1I8J1K5</accession>
<feature type="transmembrane region" description="Helical" evidence="5">
    <location>
        <begin position="32"/>
        <end position="53"/>
    </location>
</feature>
<dbReference type="AlphaFoldDB" id="A0A1I8J1K5"/>
<evidence type="ECO:0000313" key="6">
    <source>
        <dbReference type="Proteomes" id="UP000095280"/>
    </source>
</evidence>
<comment type="subcellular location">
    <subcellularLocation>
        <location evidence="1">Membrane</location>
        <topology evidence="1">Multi-pass membrane protein</topology>
    </subcellularLocation>
</comment>
<proteinExistence type="predicted"/>
<dbReference type="WBParaSite" id="maker-uti_cns_0045402-snap-gene-2.7-mRNA-1">
    <property type="protein sequence ID" value="maker-uti_cns_0045402-snap-gene-2.7-mRNA-1"/>
    <property type="gene ID" value="maker-uti_cns_0045402-snap-gene-2.7"/>
</dbReference>
<organism evidence="6 9">
    <name type="scientific">Macrostomum lignano</name>
    <dbReference type="NCBI Taxonomy" id="282301"/>
    <lineage>
        <taxon>Eukaryota</taxon>
        <taxon>Metazoa</taxon>
        <taxon>Spiralia</taxon>
        <taxon>Lophotrochozoa</taxon>
        <taxon>Platyhelminthes</taxon>
        <taxon>Rhabditophora</taxon>
        <taxon>Macrostomorpha</taxon>
        <taxon>Macrostomida</taxon>
        <taxon>Macrostomidae</taxon>
        <taxon>Macrostomum</taxon>
    </lineage>
</organism>
<name>A0A1I8J1K5_9PLAT</name>
<dbReference type="InterPro" id="IPR004031">
    <property type="entry name" value="PMP22/EMP/MP20/Claudin"/>
</dbReference>
<protein>
    <submittedName>
        <fullName evidence="7 8">Voltage-dependent calcium channel subunit alpha-2/delta-3</fullName>
    </submittedName>
</protein>
<keyword evidence="6" id="KW-1185">Reference proteome</keyword>
<dbReference type="WBParaSite" id="maker-uti_cns_0045399-snap-gene-0.12-mRNA-1">
    <property type="protein sequence ID" value="maker-uti_cns_0045399-snap-gene-0.12-mRNA-1"/>
    <property type="gene ID" value="maker-uti_cns_0045399-snap-gene-0.12"/>
</dbReference>
<dbReference type="Gene3D" id="1.20.140.150">
    <property type="match status" value="1"/>
</dbReference>
<dbReference type="Pfam" id="PF13903">
    <property type="entry name" value="Claudin_2"/>
    <property type="match status" value="1"/>
</dbReference>
<keyword evidence="3 5" id="KW-1133">Transmembrane helix</keyword>
<keyword evidence="4 5" id="KW-0472">Membrane</keyword>
<evidence type="ECO:0000256" key="3">
    <source>
        <dbReference type="ARBA" id="ARBA00022989"/>
    </source>
</evidence>
<dbReference type="GO" id="GO:0016020">
    <property type="term" value="C:membrane"/>
    <property type="evidence" value="ECO:0007669"/>
    <property type="project" value="UniProtKB-SubCell"/>
</dbReference>
<dbReference type="WBParaSite" id="maker-uti_cns_0000028-snap-gene-0.4-mRNA-1">
    <property type="protein sequence ID" value="maker-uti_cns_0000028-snap-gene-0.4-mRNA-1"/>
    <property type="gene ID" value="maker-uti_cns_0000028-snap-gene-0.4"/>
</dbReference>
<dbReference type="Proteomes" id="UP000095280">
    <property type="component" value="Unplaced"/>
</dbReference>
<evidence type="ECO:0000256" key="5">
    <source>
        <dbReference type="SAM" id="Phobius"/>
    </source>
</evidence>
<reference evidence="7 8" key="1">
    <citation type="submission" date="2016-11" db="UniProtKB">
        <authorList>
            <consortium name="WormBaseParasite"/>
        </authorList>
    </citation>
    <scope>IDENTIFICATION</scope>
</reference>
<sequence>SRQKRMVSQVPSGAAAAASACGKKRALVHMMCINACSAFFILTVSVSTDFWIYTFERETSVNGTTKINAMHSGLWRKCFERKTMPAGKKTHFVWTQEAIEISGSRDNCSYHNSSHVVAAIAFIGRKSNEIKPTDI</sequence>
<evidence type="ECO:0000313" key="7">
    <source>
        <dbReference type="WBParaSite" id="maker-uti_cns_0000028-snap-gene-0.4-mRNA-1"/>
    </source>
</evidence>